<keyword evidence="4 6" id="KW-1133">Transmembrane helix</keyword>
<evidence type="ECO:0000256" key="6">
    <source>
        <dbReference type="SAM" id="Phobius"/>
    </source>
</evidence>
<dbReference type="RefSeq" id="WP_171419418.1">
    <property type="nucleotide sequence ID" value="NZ_JABFOR010000052.1"/>
</dbReference>
<evidence type="ECO:0000313" key="7">
    <source>
        <dbReference type="EMBL" id="NOJ73677.1"/>
    </source>
</evidence>
<sequence length="208" mass="22728">MLKKGFFFGMTLQFAVGPVCIFIFQTASFRGFLTAETAVLATVFIDLIFMLAAIFGIAAVIKCKRIKMGLNLFGAIFLCLFGMSFVANALDANDYYSLGDRVHSRTTSVFLPAILLVTSNPLTIVFWAGVFSTRVLEDELKKMEVYVFSLGALCSTLFFLTLVACIGAWIGSFVTPAIMRGMNIIAGILLIGLGAESLLKVWNVRKSI</sequence>
<dbReference type="AlphaFoldDB" id="A0AAP7A4D9"/>
<dbReference type="EMBL" id="JABFOR010000052">
    <property type="protein sequence ID" value="NOJ73677.1"/>
    <property type="molecule type" value="Genomic_DNA"/>
</dbReference>
<dbReference type="PANTHER" id="PTHR30086:SF20">
    <property type="entry name" value="ARGININE EXPORTER PROTEIN ARGO-RELATED"/>
    <property type="match status" value="1"/>
</dbReference>
<feature type="transmembrane region" description="Helical" evidence="6">
    <location>
        <begin position="177"/>
        <end position="199"/>
    </location>
</feature>
<dbReference type="GO" id="GO:0015171">
    <property type="term" value="F:amino acid transmembrane transporter activity"/>
    <property type="evidence" value="ECO:0007669"/>
    <property type="project" value="TreeGrafter"/>
</dbReference>
<evidence type="ECO:0000256" key="2">
    <source>
        <dbReference type="ARBA" id="ARBA00022475"/>
    </source>
</evidence>
<evidence type="ECO:0000256" key="5">
    <source>
        <dbReference type="ARBA" id="ARBA00023136"/>
    </source>
</evidence>
<gene>
    <name evidence="7" type="ORF">HMI46_24495</name>
</gene>
<feature type="transmembrane region" description="Helical" evidence="6">
    <location>
        <begin position="145"/>
        <end position="171"/>
    </location>
</feature>
<evidence type="ECO:0000256" key="3">
    <source>
        <dbReference type="ARBA" id="ARBA00022692"/>
    </source>
</evidence>
<reference evidence="7 8" key="1">
    <citation type="submission" date="2020-05" db="EMBL/GenBank/DDBJ databases">
        <title>Whole genome sequencing and identification of novel metabolites from Paenibacillus alvei strain JR949.</title>
        <authorList>
            <person name="Rajendhran J."/>
            <person name="Sree Pranav P."/>
            <person name="Mahalakshmi B."/>
            <person name="Karthikeyan R."/>
        </authorList>
    </citation>
    <scope>NUCLEOTIDE SEQUENCE [LARGE SCALE GENOMIC DNA]</scope>
    <source>
        <strain evidence="7 8">JR949</strain>
    </source>
</reference>
<dbReference type="InterPro" id="IPR001123">
    <property type="entry name" value="LeuE-type"/>
</dbReference>
<protein>
    <submittedName>
        <fullName evidence="7">LysE family transporter</fullName>
    </submittedName>
</protein>
<proteinExistence type="predicted"/>
<feature type="transmembrane region" description="Helical" evidence="6">
    <location>
        <begin position="68"/>
        <end position="90"/>
    </location>
</feature>
<keyword evidence="2" id="KW-1003">Cell membrane</keyword>
<dbReference type="PANTHER" id="PTHR30086">
    <property type="entry name" value="ARGININE EXPORTER PROTEIN ARGO"/>
    <property type="match status" value="1"/>
</dbReference>
<name>A0AAP7A4D9_PAEAL</name>
<keyword evidence="5 6" id="KW-0472">Membrane</keyword>
<evidence type="ECO:0000256" key="4">
    <source>
        <dbReference type="ARBA" id="ARBA00022989"/>
    </source>
</evidence>
<feature type="transmembrane region" description="Helical" evidence="6">
    <location>
        <begin position="110"/>
        <end position="133"/>
    </location>
</feature>
<evidence type="ECO:0000313" key="8">
    <source>
        <dbReference type="Proteomes" id="UP000552038"/>
    </source>
</evidence>
<keyword evidence="3 6" id="KW-0812">Transmembrane</keyword>
<accession>A0AAP7A4D9</accession>
<feature type="transmembrane region" description="Helical" evidence="6">
    <location>
        <begin position="39"/>
        <end position="61"/>
    </location>
</feature>
<comment type="subcellular location">
    <subcellularLocation>
        <location evidence="1">Cell membrane</location>
        <topology evidence="1">Multi-pass membrane protein</topology>
    </subcellularLocation>
</comment>
<comment type="caution">
    <text evidence="7">The sequence shown here is derived from an EMBL/GenBank/DDBJ whole genome shotgun (WGS) entry which is preliminary data.</text>
</comment>
<evidence type="ECO:0000256" key="1">
    <source>
        <dbReference type="ARBA" id="ARBA00004651"/>
    </source>
</evidence>
<organism evidence="7 8">
    <name type="scientific">Paenibacillus alvei</name>
    <name type="common">Bacillus alvei</name>
    <dbReference type="NCBI Taxonomy" id="44250"/>
    <lineage>
        <taxon>Bacteria</taxon>
        <taxon>Bacillati</taxon>
        <taxon>Bacillota</taxon>
        <taxon>Bacilli</taxon>
        <taxon>Bacillales</taxon>
        <taxon>Paenibacillaceae</taxon>
        <taxon>Paenibacillus</taxon>
    </lineage>
</organism>
<feature type="transmembrane region" description="Helical" evidence="6">
    <location>
        <begin position="7"/>
        <end position="27"/>
    </location>
</feature>
<dbReference type="Pfam" id="PF01810">
    <property type="entry name" value="LysE"/>
    <property type="match status" value="1"/>
</dbReference>
<dbReference type="GO" id="GO:0005886">
    <property type="term" value="C:plasma membrane"/>
    <property type="evidence" value="ECO:0007669"/>
    <property type="project" value="UniProtKB-SubCell"/>
</dbReference>
<dbReference type="Proteomes" id="UP000552038">
    <property type="component" value="Unassembled WGS sequence"/>
</dbReference>